<keyword evidence="12 13" id="KW-0472">Membrane</keyword>
<evidence type="ECO:0000256" key="8">
    <source>
        <dbReference type="ARBA" id="ARBA00022989"/>
    </source>
</evidence>
<dbReference type="GO" id="GO:0050660">
    <property type="term" value="F:flavin adenine dinucleotide binding"/>
    <property type="evidence" value="ECO:0007669"/>
    <property type="project" value="TreeGrafter"/>
</dbReference>
<comment type="caution">
    <text evidence="15">The sequence shown here is derived from an EMBL/GenBank/DDBJ whole genome shotgun (WGS) entry which is preliminary data.</text>
</comment>
<dbReference type="Pfam" id="PF01794">
    <property type="entry name" value="Ferric_reduct"/>
    <property type="match status" value="1"/>
</dbReference>
<proteinExistence type="predicted"/>
<dbReference type="PROSITE" id="PS51384">
    <property type="entry name" value="FAD_FR"/>
    <property type="match status" value="1"/>
</dbReference>
<accession>A0A4R0I4L8</accession>
<comment type="cofactor">
    <cofactor evidence="1">
        <name>FAD</name>
        <dbReference type="ChEBI" id="CHEBI:57692"/>
    </cofactor>
</comment>
<dbReference type="InterPro" id="IPR001433">
    <property type="entry name" value="OxRdtase_FAD/NAD-bd"/>
</dbReference>
<evidence type="ECO:0000256" key="7">
    <source>
        <dbReference type="ARBA" id="ARBA00022827"/>
    </source>
</evidence>
<dbReference type="Gene3D" id="3.40.50.80">
    <property type="entry name" value="Nucleotide-binding domain of ferredoxin-NADP reductase (FNR) module"/>
    <property type="match status" value="1"/>
</dbReference>
<dbReference type="RefSeq" id="WP_131295358.1">
    <property type="nucleotide sequence ID" value="NZ_SJKA01000019.1"/>
</dbReference>
<keyword evidence="11" id="KW-0411">Iron-sulfur</keyword>
<comment type="subcellular location">
    <subcellularLocation>
        <location evidence="2">Membrane</location>
        <topology evidence="2">Multi-pass membrane protein</topology>
    </subcellularLocation>
</comment>
<dbReference type="GO" id="GO:0051537">
    <property type="term" value="F:2 iron, 2 sulfur cluster binding"/>
    <property type="evidence" value="ECO:0007669"/>
    <property type="project" value="UniProtKB-KW"/>
</dbReference>
<dbReference type="InterPro" id="IPR017927">
    <property type="entry name" value="FAD-bd_FR_type"/>
</dbReference>
<organism evidence="15 16">
    <name type="scientific">Kribbella sindirgiensis</name>
    <dbReference type="NCBI Taxonomy" id="1124744"/>
    <lineage>
        <taxon>Bacteria</taxon>
        <taxon>Bacillati</taxon>
        <taxon>Actinomycetota</taxon>
        <taxon>Actinomycetes</taxon>
        <taxon>Propionibacteriales</taxon>
        <taxon>Kribbellaceae</taxon>
        <taxon>Kribbella</taxon>
    </lineage>
</organism>
<evidence type="ECO:0000256" key="9">
    <source>
        <dbReference type="ARBA" id="ARBA00023002"/>
    </source>
</evidence>
<evidence type="ECO:0000256" key="11">
    <source>
        <dbReference type="ARBA" id="ARBA00023014"/>
    </source>
</evidence>
<evidence type="ECO:0000313" key="15">
    <source>
        <dbReference type="EMBL" id="TCC21558.1"/>
    </source>
</evidence>
<dbReference type="InterPro" id="IPR013130">
    <property type="entry name" value="Fe3_Rdtase_TM_dom"/>
</dbReference>
<evidence type="ECO:0000256" key="6">
    <source>
        <dbReference type="ARBA" id="ARBA00022723"/>
    </source>
</evidence>
<dbReference type="Pfam" id="PF00175">
    <property type="entry name" value="NAD_binding_1"/>
    <property type="match status" value="1"/>
</dbReference>
<keyword evidence="9" id="KW-0560">Oxidoreductase</keyword>
<dbReference type="Proteomes" id="UP000292695">
    <property type="component" value="Unassembled WGS sequence"/>
</dbReference>
<feature type="transmembrane region" description="Helical" evidence="13">
    <location>
        <begin position="27"/>
        <end position="49"/>
    </location>
</feature>
<evidence type="ECO:0000256" key="1">
    <source>
        <dbReference type="ARBA" id="ARBA00001974"/>
    </source>
</evidence>
<dbReference type="GO" id="GO:0016020">
    <property type="term" value="C:membrane"/>
    <property type="evidence" value="ECO:0007669"/>
    <property type="project" value="UniProtKB-SubCell"/>
</dbReference>
<protein>
    <submittedName>
        <fullName evidence="15">Oxidoreductase</fullName>
    </submittedName>
</protein>
<keyword evidence="8 13" id="KW-1133">Transmembrane helix</keyword>
<evidence type="ECO:0000313" key="16">
    <source>
        <dbReference type="Proteomes" id="UP000292695"/>
    </source>
</evidence>
<gene>
    <name evidence="15" type="ORF">E0H50_35315</name>
</gene>
<dbReference type="OrthoDB" id="9801223at2"/>
<evidence type="ECO:0000256" key="3">
    <source>
        <dbReference type="ARBA" id="ARBA00022630"/>
    </source>
</evidence>
<feature type="transmembrane region" description="Helical" evidence="13">
    <location>
        <begin position="213"/>
        <end position="233"/>
    </location>
</feature>
<keyword evidence="5" id="KW-0001">2Fe-2S</keyword>
<evidence type="ECO:0000256" key="4">
    <source>
        <dbReference type="ARBA" id="ARBA00022692"/>
    </source>
</evidence>
<feature type="domain" description="FAD-binding FR-type" evidence="14">
    <location>
        <begin position="238"/>
        <end position="338"/>
    </location>
</feature>
<dbReference type="InterPro" id="IPR017938">
    <property type="entry name" value="Riboflavin_synthase-like_b-brl"/>
</dbReference>
<dbReference type="EMBL" id="SJKA01000019">
    <property type="protein sequence ID" value="TCC21558.1"/>
    <property type="molecule type" value="Genomic_DNA"/>
</dbReference>
<evidence type="ECO:0000256" key="2">
    <source>
        <dbReference type="ARBA" id="ARBA00004141"/>
    </source>
</evidence>
<evidence type="ECO:0000256" key="12">
    <source>
        <dbReference type="ARBA" id="ARBA00023136"/>
    </source>
</evidence>
<keyword evidence="3" id="KW-0285">Flavoprotein</keyword>
<keyword evidence="10" id="KW-0408">Iron</keyword>
<dbReference type="PANTHER" id="PTHR47354">
    <property type="entry name" value="NADH OXIDOREDUCTASE HCR"/>
    <property type="match status" value="1"/>
</dbReference>
<evidence type="ECO:0000256" key="10">
    <source>
        <dbReference type="ARBA" id="ARBA00023004"/>
    </source>
</evidence>
<reference evidence="15 16" key="1">
    <citation type="submission" date="2019-02" db="EMBL/GenBank/DDBJ databases">
        <title>Kribbella capetownensis sp. nov. and Kribbella speibonae sp. nov., isolated from soil.</title>
        <authorList>
            <person name="Curtis S.M."/>
            <person name="Norton I."/>
            <person name="Everest G.J."/>
            <person name="Meyers P.R."/>
        </authorList>
    </citation>
    <scope>NUCLEOTIDE SEQUENCE [LARGE SCALE GENOMIC DNA]</scope>
    <source>
        <strain evidence="15 16">DSM 27082</strain>
    </source>
</reference>
<keyword evidence="7" id="KW-0274">FAD</keyword>
<dbReference type="InterPro" id="IPR050415">
    <property type="entry name" value="MRET"/>
</dbReference>
<evidence type="ECO:0000256" key="13">
    <source>
        <dbReference type="SAM" id="Phobius"/>
    </source>
</evidence>
<keyword evidence="6" id="KW-0479">Metal-binding</keyword>
<name>A0A4R0I4L8_9ACTN</name>
<dbReference type="AlphaFoldDB" id="A0A4R0I4L8"/>
<keyword evidence="4 13" id="KW-0812">Transmembrane</keyword>
<feature type="transmembrane region" description="Helical" evidence="13">
    <location>
        <begin position="69"/>
        <end position="88"/>
    </location>
</feature>
<evidence type="ECO:0000259" key="14">
    <source>
        <dbReference type="PROSITE" id="PS51384"/>
    </source>
</evidence>
<dbReference type="PANTHER" id="PTHR47354:SF8">
    <property type="entry name" value="1,2-PHENYLACETYL-COA EPOXIDASE, SUBUNIT E"/>
    <property type="match status" value="1"/>
</dbReference>
<dbReference type="CDD" id="cd06198">
    <property type="entry name" value="FNR_like_3"/>
    <property type="match status" value="1"/>
</dbReference>
<dbReference type="GO" id="GO:0046872">
    <property type="term" value="F:metal ion binding"/>
    <property type="evidence" value="ECO:0007669"/>
    <property type="project" value="UniProtKB-KW"/>
</dbReference>
<evidence type="ECO:0000256" key="5">
    <source>
        <dbReference type="ARBA" id="ARBA00022714"/>
    </source>
</evidence>
<dbReference type="GO" id="GO:0016491">
    <property type="term" value="F:oxidoreductase activity"/>
    <property type="evidence" value="ECO:0007669"/>
    <property type="project" value="UniProtKB-KW"/>
</dbReference>
<dbReference type="InterPro" id="IPR039261">
    <property type="entry name" value="FNR_nucleotide-bd"/>
</dbReference>
<feature type="transmembrane region" description="Helical" evidence="13">
    <location>
        <begin position="150"/>
        <end position="168"/>
    </location>
</feature>
<feature type="transmembrane region" description="Helical" evidence="13">
    <location>
        <begin position="109"/>
        <end position="130"/>
    </location>
</feature>
<dbReference type="SUPFAM" id="SSF63380">
    <property type="entry name" value="Riboflavin synthase domain-like"/>
    <property type="match status" value="1"/>
</dbReference>
<keyword evidence="16" id="KW-1185">Reference proteome</keyword>
<sequence length="473" mass="52646">MTYRGPAEEVIRPRTTHVRRRAPRTPVWWRDVVGILCWATVLVVVWLWVSGRGVQTLLNGPADLLTSLGRLSGLVSADLLLVQVFLMARVPMIERSYGQDDLARRHRLAGFWSFNLLLVHIALILVGYTLRDHSTVLRETWTVATTYGGMLLATAAAVALTLVVLTSVKAARKALRYESWHLLHLYAYLGVGLSVPHEIWTGADFATSQVARLYWWSAYGLALGATALYRLALPVWRTLRHGLTVREVIHETPGVVTVLIGGRRLHRMPVRAGQYFVFRFLDGPGWSRGNPYSLSASPAPDRLRVTVKAAGEGSSRLAGLRPGTRVAVEGPYGRLTAERRVTDRVALFACGIGITPLRALLEELDYRPGHAILVYRAHSRADLVFRSELEQLARVRGITLHWLLGGRPGTRSSWLPESAASWSDEDAVRQVVPGIEQYDVYVCGPDRWMDAMCAAVCAAGLPANQLHQERFSW</sequence>
<feature type="transmembrane region" description="Helical" evidence="13">
    <location>
        <begin position="180"/>
        <end position="201"/>
    </location>
</feature>
<dbReference type="Gene3D" id="2.40.30.10">
    <property type="entry name" value="Translation factors"/>
    <property type="match status" value="1"/>
</dbReference>
<dbReference type="SUPFAM" id="SSF52343">
    <property type="entry name" value="Ferredoxin reductase-like, C-terminal NADP-linked domain"/>
    <property type="match status" value="1"/>
</dbReference>